<accession>A0ABS0F2T5</accession>
<comment type="similarity">
    <text evidence="5">Belongs to the YicC/YloC family.</text>
</comment>
<keyword evidence="9" id="KW-1185">Reference proteome</keyword>
<dbReference type="InterPro" id="IPR013527">
    <property type="entry name" value="YicC-like_N"/>
</dbReference>
<dbReference type="Pfam" id="PF03755">
    <property type="entry name" value="YicC-like_N"/>
    <property type="match status" value="1"/>
</dbReference>
<dbReference type="InterPro" id="IPR005229">
    <property type="entry name" value="YicC/YloC-like"/>
</dbReference>
<sequence length="292" mass="32011">MGIRSMTGFGRAEGRVGPYDVVVEAKSVNHRFLEVSVRLPRDWSFAEVAVRDRVRGQLQRGRVDIAVSLAGTGAAAGQVYVDWALVDALVEADQTLCHKLGVPFDPRSARQWLTFPGAVSVRPAALSEEEAVSSLGDLVNAAIDKLVAMREREGGDLARACAGYLEDVAAHLRAIRQRAPASVAAYRASLLARVSELGISVDDARLAQEVALFADRVAIDEELVRLEAHVQAMRSDLERAEPVGRRLDFLVQEMHREVNTIASKSQDAEISRHVVEMKALIEKLREQAQNVE</sequence>
<dbReference type="Proteomes" id="UP000642910">
    <property type="component" value="Unassembled WGS sequence"/>
</dbReference>
<evidence type="ECO:0000256" key="3">
    <source>
        <dbReference type="ARBA" id="ARBA00022759"/>
    </source>
</evidence>
<gene>
    <name evidence="8" type="ORF">IW967_06970</name>
</gene>
<name>A0ABS0F2T5_9BACL</name>
<dbReference type="RefSeq" id="WP_195867450.1">
    <property type="nucleotide sequence ID" value="NZ_JADPKZ010000037.1"/>
</dbReference>
<comment type="cofactor">
    <cofactor evidence="1">
        <name>a divalent metal cation</name>
        <dbReference type="ChEBI" id="CHEBI:60240"/>
    </cofactor>
</comment>
<evidence type="ECO:0000313" key="8">
    <source>
        <dbReference type="EMBL" id="MBF8377606.1"/>
    </source>
</evidence>
<evidence type="ECO:0000256" key="1">
    <source>
        <dbReference type="ARBA" id="ARBA00001968"/>
    </source>
</evidence>
<evidence type="ECO:0000256" key="4">
    <source>
        <dbReference type="ARBA" id="ARBA00022801"/>
    </source>
</evidence>
<protein>
    <submittedName>
        <fullName evidence="8">YicC family protein</fullName>
    </submittedName>
</protein>
<comment type="caution">
    <text evidence="8">The sequence shown here is derived from an EMBL/GenBank/DDBJ whole genome shotgun (WGS) entry which is preliminary data.</text>
</comment>
<dbReference type="PANTHER" id="PTHR30636">
    <property type="entry name" value="UPF0701 PROTEIN YICC"/>
    <property type="match status" value="1"/>
</dbReference>
<evidence type="ECO:0000259" key="7">
    <source>
        <dbReference type="Pfam" id="PF08340"/>
    </source>
</evidence>
<feature type="domain" description="Endoribonuclease YicC-like C-terminal" evidence="7">
    <location>
        <begin position="175"/>
        <end position="292"/>
    </location>
</feature>
<organism evidence="8 9">
    <name type="scientific">Alicyclobacillus mali</name>
    <name type="common">ex Roth et al. 2021</name>
    <dbReference type="NCBI Taxonomy" id="1123961"/>
    <lineage>
        <taxon>Bacteria</taxon>
        <taxon>Bacillati</taxon>
        <taxon>Bacillota</taxon>
        <taxon>Bacilli</taxon>
        <taxon>Bacillales</taxon>
        <taxon>Alicyclobacillaceae</taxon>
        <taxon>Alicyclobacillus</taxon>
    </lineage>
</organism>
<keyword evidence="2" id="KW-0540">Nuclease</keyword>
<dbReference type="InterPro" id="IPR013551">
    <property type="entry name" value="YicC-like_C"/>
</dbReference>
<evidence type="ECO:0000259" key="6">
    <source>
        <dbReference type="Pfam" id="PF03755"/>
    </source>
</evidence>
<dbReference type="NCBIfam" id="TIGR00255">
    <property type="entry name" value="YicC/YloC family endoribonuclease"/>
    <property type="match status" value="1"/>
</dbReference>
<evidence type="ECO:0000313" key="9">
    <source>
        <dbReference type="Proteomes" id="UP000642910"/>
    </source>
</evidence>
<proteinExistence type="inferred from homology"/>
<dbReference type="EMBL" id="JADPKZ010000037">
    <property type="protein sequence ID" value="MBF8377606.1"/>
    <property type="molecule type" value="Genomic_DNA"/>
</dbReference>
<dbReference type="PANTHER" id="PTHR30636:SF3">
    <property type="entry name" value="UPF0701 PROTEIN YICC"/>
    <property type="match status" value="1"/>
</dbReference>
<evidence type="ECO:0000256" key="2">
    <source>
        <dbReference type="ARBA" id="ARBA00022722"/>
    </source>
</evidence>
<keyword evidence="4" id="KW-0378">Hydrolase</keyword>
<keyword evidence="3" id="KW-0255">Endonuclease</keyword>
<reference evidence="8 9" key="1">
    <citation type="submission" date="2020-11" db="EMBL/GenBank/DDBJ databases">
        <title>Genomic insight of Alicyclobacillus mali FL 18 reveals a new arsenic-resistant strain, with potential in environmental biotechnology.</title>
        <authorList>
            <person name="Fiorentino G."/>
            <person name="Gallo G."/>
            <person name="Aulitto M."/>
        </authorList>
    </citation>
    <scope>NUCLEOTIDE SEQUENCE [LARGE SCALE GENOMIC DNA]</scope>
    <source>
        <strain evidence="8 9">FL 18</strain>
    </source>
</reference>
<feature type="domain" description="Endoribonuclease YicC-like N-terminal" evidence="6">
    <location>
        <begin position="3"/>
        <end position="158"/>
    </location>
</feature>
<dbReference type="Pfam" id="PF08340">
    <property type="entry name" value="YicC-like_C"/>
    <property type="match status" value="1"/>
</dbReference>
<evidence type="ECO:0000256" key="5">
    <source>
        <dbReference type="ARBA" id="ARBA00035648"/>
    </source>
</evidence>